<dbReference type="Proteomes" id="UP000235672">
    <property type="component" value="Unassembled WGS sequence"/>
</dbReference>
<organism evidence="2 3">
    <name type="scientific">Hyaloscypha hepaticicola</name>
    <dbReference type="NCBI Taxonomy" id="2082293"/>
    <lineage>
        <taxon>Eukaryota</taxon>
        <taxon>Fungi</taxon>
        <taxon>Dikarya</taxon>
        <taxon>Ascomycota</taxon>
        <taxon>Pezizomycotina</taxon>
        <taxon>Leotiomycetes</taxon>
        <taxon>Helotiales</taxon>
        <taxon>Hyaloscyphaceae</taxon>
        <taxon>Hyaloscypha</taxon>
    </lineage>
</organism>
<dbReference type="STRING" id="1745343.A0A2J6PPV5"/>
<keyword evidence="3" id="KW-1185">Reference proteome</keyword>
<feature type="non-terminal residue" evidence="2">
    <location>
        <position position="1"/>
    </location>
</feature>
<protein>
    <recommendedName>
        <fullName evidence="1">Heterokaryon incompatibility domain-containing protein</fullName>
    </recommendedName>
</protein>
<dbReference type="PANTHER" id="PTHR33112:SF16">
    <property type="entry name" value="HETEROKARYON INCOMPATIBILITY DOMAIN-CONTAINING PROTEIN"/>
    <property type="match status" value="1"/>
</dbReference>
<proteinExistence type="predicted"/>
<dbReference type="OrthoDB" id="5125733at2759"/>
<dbReference type="InterPro" id="IPR010730">
    <property type="entry name" value="HET"/>
</dbReference>
<evidence type="ECO:0000313" key="2">
    <source>
        <dbReference type="EMBL" id="PMD15936.1"/>
    </source>
</evidence>
<feature type="domain" description="Heterokaryon incompatibility" evidence="1">
    <location>
        <begin position="55"/>
        <end position="143"/>
    </location>
</feature>
<dbReference type="AlphaFoldDB" id="A0A2J6PPV5"/>
<name>A0A2J6PPV5_9HELO</name>
<dbReference type="PANTHER" id="PTHR33112">
    <property type="entry name" value="DOMAIN PROTEIN, PUTATIVE-RELATED"/>
    <property type="match status" value="1"/>
</dbReference>
<reference evidence="2 3" key="1">
    <citation type="submission" date="2016-05" db="EMBL/GenBank/DDBJ databases">
        <title>A degradative enzymes factory behind the ericoid mycorrhizal symbiosis.</title>
        <authorList>
            <consortium name="DOE Joint Genome Institute"/>
            <person name="Martino E."/>
            <person name="Morin E."/>
            <person name="Grelet G."/>
            <person name="Kuo A."/>
            <person name="Kohler A."/>
            <person name="Daghino S."/>
            <person name="Barry K."/>
            <person name="Choi C."/>
            <person name="Cichocki N."/>
            <person name="Clum A."/>
            <person name="Copeland A."/>
            <person name="Hainaut M."/>
            <person name="Haridas S."/>
            <person name="Labutti K."/>
            <person name="Lindquist E."/>
            <person name="Lipzen A."/>
            <person name="Khouja H.-R."/>
            <person name="Murat C."/>
            <person name="Ohm R."/>
            <person name="Olson A."/>
            <person name="Spatafora J."/>
            <person name="Veneault-Fourrey C."/>
            <person name="Henrissat B."/>
            <person name="Grigoriev I."/>
            <person name="Martin F."/>
            <person name="Perotto S."/>
        </authorList>
    </citation>
    <scope>NUCLEOTIDE SEQUENCE [LARGE SCALE GENOMIC DNA]</scope>
    <source>
        <strain evidence="2 3">UAMH 7357</strain>
    </source>
</reference>
<sequence>SEKAFATAARWLQHCVGNHPLCRPNSTIAPTRLVYVGSSTIKPYIAHSMGNEVQWATLSHCWGSSRQGITTAANIEDRKRKLELADLPILYTDAIEIVRKLGLQYVWIDSLCIIQDSNSDWNSESSKMDAYYNGAYLNIAASAA</sequence>
<gene>
    <name evidence="2" type="ORF">NA56DRAFT_536592</name>
</gene>
<dbReference type="Pfam" id="PF06985">
    <property type="entry name" value="HET"/>
    <property type="match status" value="1"/>
</dbReference>
<evidence type="ECO:0000259" key="1">
    <source>
        <dbReference type="Pfam" id="PF06985"/>
    </source>
</evidence>
<feature type="non-terminal residue" evidence="2">
    <location>
        <position position="144"/>
    </location>
</feature>
<evidence type="ECO:0000313" key="3">
    <source>
        <dbReference type="Proteomes" id="UP000235672"/>
    </source>
</evidence>
<dbReference type="EMBL" id="KZ613509">
    <property type="protein sequence ID" value="PMD15936.1"/>
    <property type="molecule type" value="Genomic_DNA"/>
</dbReference>
<accession>A0A2J6PPV5</accession>